<gene>
    <name evidence="2" type="ORF">LKD37_08730</name>
</gene>
<feature type="transmembrane region" description="Helical" evidence="1">
    <location>
        <begin position="50"/>
        <end position="68"/>
    </location>
</feature>
<name>A0AAE3AF47_9FIRM</name>
<evidence type="ECO:0000313" key="3">
    <source>
        <dbReference type="Proteomes" id="UP001199319"/>
    </source>
</evidence>
<evidence type="ECO:0000256" key="1">
    <source>
        <dbReference type="SAM" id="Phobius"/>
    </source>
</evidence>
<keyword evidence="1" id="KW-1133">Transmembrane helix</keyword>
<keyword evidence="1" id="KW-0472">Membrane</keyword>
<dbReference type="RefSeq" id="WP_302928872.1">
    <property type="nucleotide sequence ID" value="NZ_JAJEPW010000022.1"/>
</dbReference>
<feature type="transmembrane region" description="Helical" evidence="1">
    <location>
        <begin position="80"/>
        <end position="103"/>
    </location>
</feature>
<protein>
    <submittedName>
        <fullName evidence="2">DUF5684 domain-containing protein</fullName>
    </submittedName>
</protein>
<comment type="caution">
    <text evidence="2">The sequence shown here is derived from an EMBL/GenBank/DDBJ whole genome shotgun (WGS) entry which is preliminary data.</text>
</comment>
<keyword evidence="3" id="KW-1185">Reference proteome</keyword>
<proteinExistence type="predicted"/>
<dbReference type="EMBL" id="JAJEPW010000022">
    <property type="protein sequence ID" value="MCC2129597.1"/>
    <property type="molecule type" value="Genomic_DNA"/>
</dbReference>
<dbReference type="Proteomes" id="UP001199319">
    <property type="component" value="Unassembled WGS sequence"/>
</dbReference>
<dbReference type="AlphaFoldDB" id="A0AAE3AF47"/>
<dbReference type="Pfam" id="PF18936">
    <property type="entry name" value="DUF5684"/>
    <property type="match status" value="1"/>
</dbReference>
<evidence type="ECO:0000313" key="2">
    <source>
        <dbReference type="EMBL" id="MCC2129597.1"/>
    </source>
</evidence>
<dbReference type="InterPro" id="IPR043739">
    <property type="entry name" value="DUF5684"/>
</dbReference>
<reference evidence="2" key="1">
    <citation type="submission" date="2021-10" db="EMBL/GenBank/DDBJ databases">
        <title>Anaerobic single-cell dispensing facilitates the cultivation of human gut bacteria.</title>
        <authorList>
            <person name="Afrizal A."/>
        </authorList>
    </citation>
    <scope>NUCLEOTIDE SEQUENCE</scope>
    <source>
        <strain evidence="2">CLA-AA-H272</strain>
    </source>
</reference>
<accession>A0AAE3AF47</accession>
<keyword evidence="1" id="KW-0812">Transmembrane</keyword>
<organism evidence="2 3">
    <name type="scientific">Brotocaccenecus cirricatena</name>
    <dbReference type="NCBI Taxonomy" id="3064195"/>
    <lineage>
        <taxon>Bacteria</taxon>
        <taxon>Bacillati</taxon>
        <taxon>Bacillota</taxon>
        <taxon>Clostridia</taxon>
        <taxon>Eubacteriales</taxon>
        <taxon>Oscillospiraceae</taxon>
        <taxon>Brotocaccenecus</taxon>
    </lineage>
</organism>
<sequence>MLLEIIGAILSMVGSWMIFKKMGRQGWEGIVPIYSTYVLCKVLYGNGWKFLLLLIPFYNIYFAIKMMVDLAKAFNQGVGFAIGLLLLPFVFNLILAFGGAQYMDGSYTNTQPDMVEDVVNKARDAVSGDQNDR</sequence>